<sequence>MNIDETLENFLSEAAAMESQPVIENADADVVQEENAGAATESTGDDVAGAATGSTEDGVQVEDAVADEVTRGRGENAGAATGSTGDDVAGAATGSTGDGVQVEDAVADVVNKGRGRKLKRKKGQAEDANVVSRPLTRAQHKKQGICAPTNQLQ</sequence>
<reference evidence="2" key="1">
    <citation type="journal article" date="2019" name="Sci. Rep.">
        <title>Draft genome of Tanacetum cinerariifolium, the natural source of mosquito coil.</title>
        <authorList>
            <person name="Yamashiro T."/>
            <person name="Shiraishi A."/>
            <person name="Satake H."/>
            <person name="Nakayama K."/>
        </authorList>
    </citation>
    <scope>NUCLEOTIDE SEQUENCE</scope>
</reference>
<proteinExistence type="predicted"/>
<protein>
    <submittedName>
        <fullName evidence="2">Uncharacterized protein</fullName>
    </submittedName>
</protein>
<accession>A0A6L2J8P6</accession>
<organism evidence="2">
    <name type="scientific">Tanacetum cinerariifolium</name>
    <name type="common">Dalmatian daisy</name>
    <name type="synonym">Chrysanthemum cinerariifolium</name>
    <dbReference type="NCBI Taxonomy" id="118510"/>
    <lineage>
        <taxon>Eukaryota</taxon>
        <taxon>Viridiplantae</taxon>
        <taxon>Streptophyta</taxon>
        <taxon>Embryophyta</taxon>
        <taxon>Tracheophyta</taxon>
        <taxon>Spermatophyta</taxon>
        <taxon>Magnoliopsida</taxon>
        <taxon>eudicotyledons</taxon>
        <taxon>Gunneridae</taxon>
        <taxon>Pentapetalae</taxon>
        <taxon>asterids</taxon>
        <taxon>campanulids</taxon>
        <taxon>Asterales</taxon>
        <taxon>Asteraceae</taxon>
        <taxon>Asteroideae</taxon>
        <taxon>Anthemideae</taxon>
        <taxon>Anthemidinae</taxon>
        <taxon>Tanacetum</taxon>
    </lineage>
</organism>
<evidence type="ECO:0000256" key="1">
    <source>
        <dbReference type="SAM" id="MobiDB-lite"/>
    </source>
</evidence>
<dbReference type="EMBL" id="BKCJ010000449">
    <property type="protein sequence ID" value="GEU33301.1"/>
    <property type="molecule type" value="Genomic_DNA"/>
</dbReference>
<gene>
    <name evidence="2" type="ORF">Tci_005279</name>
</gene>
<comment type="caution">
    <text evidence="2">The sequence shown here is derived from an EMBL/GenBank/DDBJ whole genome shotgun (WGS) entry which is preliminary data.</text>
</comment>
<dbReference type="AlphaFoldDB" id="A0A6L2J8P6"/>
<feature type="region of interest" description="Disordered" evidence="1">
    <location>
        <begin position="18"/>
        <end position="99"/>
    </location>
</feature>
<evidence type="ECO:0000313" key="2">
    <source>
        <dbReference type="EMBL" id="GEU33301.1"/>
    </source>
</evidence>
<name>A0A6L2J8P6_TANCI</name>